<sequence length="75" mass="8931">MNITESIKFNKLQEENEILKKELEELKQQQLYKEDFKKIANTSFSSKGHTSFTTWELKDNSLYDKLPNKEDKTCI</sequence>
<dbReference type="EMBL" id="CP046368">
    <property type="protein sequence ID" value="QIA68146.1"/>
    <property type="molecule type" value="Genomic_DNA"/>
</dbReference>
<evidence type="ECO:0000313" key="2">
    <source>
        <dbReference type="Proteomes" id="UP000464735"/>
    </source>
</evidence>
<accession>A0AAJ4EI20</accession>
<evidence type="ECO:0000313" key="1">
    <source>
        <dbReference type="EMBL" id="QIA68146.1"/>
    </source>
</evidence>
<organism evidence="1 2">
    <name type="scientific">Spiroplasma citri</name>
    <dbReference type="NCBI Taxonomy" id="2133"/>
    <lineage>
        <taxon>Bacteria</taxon>
        <taxon>Bacillati</taxon>
        <taxon>Mycoplasmatota</taxon>
        <taxon>Mollicutes</taxon>
        <taxon>Entomoplasmatales</taxon>
        <taxon>Spiroplasmataceae</taxon>
        <taxon>Spiroplasma</taxon>
    </lineage>
</organism>
<name>A0AAJ4EI20_SPICI</name>
<dbReference type="Proteomes" id="UP000464735">
    <property type="component" value="Chromosome"/>
</dbReference>
<gene>
    <name evidence="1" type="ORF">GL298_00425</name>
</gene>
<proteinExistence type="predicted"/>
<protein>
    <submittedName>
        <fullName evidence="1">Uncharacterized protein</fullName>
    </submittedName>
</protein>
<dbReference type="AlphaFoldDB" id="A0AAJ4EI20"/>
<reference evidence="1 2" key="1">
    <citation type="submission" date="2019-11" db="EMBL/GenBank/DDBJ databases">
        <title>Whole genome sequencing and comparative genomics analyses of five strains of Spiroplasma citri.</title>
        <authorList>
            <person name="Yokomi R."/>
            <person name="Chen J."/>
            <person name="Rattner R."/>
            <person name="Vidalakis G."/>
        </authorList>
    </citation>
    <scope>NUCLEOTIDE SEQUENCE [LARGE SCALE GENOMIC DNA]</scope>
    <source>
        <strain evidence="1 2">BR12</strain>
    </source>
</reference>
<dbReference type="RefSeq" id="WP_164028086.1">
    <property type="nucleotide sequence ID" value="NZ_CP046368.1"/>
</dbReference>